<dbReference type="RefSeq" id="XP_054937577.1">
    <property type="nucleotide sequence ID" value="XM_055081602.1"/>
</dbReference>
<comment type="similarity">
    <text evidence="1">Belongs to the eukaryotic ribosomal protein eL39 family.</text>
</comment>
<dbReference type="Proteomes" id="UP000248484">
    <property type="component" value="Chromosome 21"/>
</dbReference>
<reference evidence="5" key="1">
    <citation type="submission" date="2025-08" db="UniProtKB">
        <authorList>
            <consortium name="RefSeq"/>
        </authorList>
    </citation>
    <scope>IDENTIFICATION</scope>
    <source>
        <tissue evidence="5">Muscle</tissue>
    </source>
</reference>
<evidence type="ECO:0000313" key="4">
    <source>
        <dbReference type="Proteomes" id="UP000248484"/>
    </source>
</evidence>
<dbReference type="PROSITE" id="PS00051">
    <property type="entry name" value="RIBOSOMAL_L39E"/>
    <property type="match status" value="1"/>
</dbReference>
<proteinExistence type="inferred from homology"/>
<dbReference type="GO" id="GO:0022625">
    <property type="term" value="C:cytosolic large ribosomal subunit"/>
    <property type="evidence" value="ECO:0007669"/>
    <property type="project" value="TreeGrafter"/>
</dbReference>
<dbReference type="GO" id="GO:0003735">
    <property type="term" value="F:structural constituent of ribosome"/>
    <property type="evidence" value="ECO:0007669"/>
    <property type="project" value="InterPro"/>
</dbReference>
<evidence type="ECO:0000256" key="2">
    <source>
        <dbReference type="ARBA" id="ARBA00022980"/>
    </source>
</evidence>
<dbReference type="SUPFAM" id="SSF48662">
    <property type="entry name" value="Ribosomal protein L39e"/>
    <property type="match status" value="1"/>
</dbReference>
<evidence type="ECO:0000313" key="5">
    <source>
        <dbReference type="RefSeq" id="XP_054937577.1"/>
    </source>
</evidence>
<dbReference type="AlphaFoldDB" id="A0A9W2WEE7"/>
<dbReference type="InterPro" id="IPR020083">
    <property type="entry name" value="Ribosomal_eL39_CS"/>
</dbReference>
<dbReference type="OrthoDB" id="6332053at2759"/>
<keyword evidence="4" id="KW-1185">Reference proteome</keyword>
<dbReference type="InterPro" id="IPR000077">
    <property type="entry name" value="Ribosomal_eL39"/>
</dbReference>
<organism evidence="4 5">
    <name type="scientific">Physeter macrocephalus</name>
    <name type="common">Sperm whale</name>
    <name type="synonym">Physeter catodon</name>
    <dbReference type="NCBI Taxonomy" id="9755"/>
    <lineage>
        <taxon>Eukaryota</taxon>
        <taxon>Metazoa</taxon>
        <taxon>Chordata</taxon>
        <taxon>Craniata</taxon>
        <taxon>Vertebrata</taxon>
        <taxon>Euteleostomi</taxon>
        <taxon>Mammalia</taxon>
        <taxon>Eutheria</taxon>
        <taxon>Laurasiatheria</taxon>
        <taxon>Artiodactyla</taxon>
        <taxon>Whippomorpha</taxon>
        <taxon>Cetacea</taxon>
        <taxon>Odontoceti</taxon>
        <taxon>Physeteridae</taxon>
        <taxon>Physeter</taxon>
    </lineage>
</organism>
<gene>
    <name evidence="5" type="primary">LOC102976638</name>
</gene>
<dbReference type="Gene3D" id="1.10.1620.10">
    <property type="entry name" value="Ribosomal protein L39e"/>
    <property type="match status" value="1"/>
</dbReference>
<dbReference type="HAMAP" id="MF_00629">
    <property type="entry name" value="Ribosomal_eL39"/>
    <property type="match status" value="1"/>
</dbReference>
<keyword evidence="3" id="KW-0687">Ribonucleoprotein</keyword>
<dbReference type="PANTHER" id="PTHR19970:SF25">
    <property type="entry name" value="LARGE RIBOSOMAL SUBUNIT PROTEIN EL39"/>
    <property type="match status" value="1"/>
</dbReference>
<name>A0A9W2WEE7_PHYMC</name>
<dbReference type="FunFam" id="1.10.1620.10:FF:000001">
    <property type="entry name" value="60S ribosomal protein-like L39"/>
    <property type="match status" value="1"/>
</dbReference>
<evidence type="ECO:0000256" key="3">
    <source>
        <dbReference type="ARBA" id="ARBA00023274"/>
    </source>
</evidence>
<accession>A0A9W2WEE7</accession>
<protein>
    <recommendedName>
        <fullName evidence="6">60S ribosomal protein L39</fullName>
    </recommendedName>
</protein>
<keyword evidence="2" id="KW-0689">Ribosomal protein</keyword>
<dbReference type="PANTHER" id="PTHR19970">
    <property type="entry name" value="RIBOSOMAL PROTEIN L39E"/>
    <property type="match status" value="1"/>
</dbReference>
<dbReference type="Pfam" id="PF00832">
    <property type="entry name" value="Ribosomal_L39"/>
    <property type="match status" value="1"/>
</dbReference>
<evidence type="ECO:0008006" key="6">
    <source>
        <dbReference type="Google" id="ProtNLM"/>
    </source>
</evidence>
<evidence type="ECO:0000256" key="1">
    <source>
        <dbReference type="ARBA" id="ARBA00009339"/>
    </source>
</evidence>
<dbReference type="KEGG" id="pcad:102976638"/>
<sequence length="177" mass="20253">TSPPPSLEIAPPTPLLPSSEAFLPWHLSRTLCFTHDTGCPWNTNGLLKNPLTELKEREFHFARTSAVSHGLTGGCAESGRQRALVGARRVLPKPGPRRRLLNTSFRSIPPLFSCPPSYVRLDLLLAMSSHKTFRIKRFLAKKQKQNRPIPQWIRMKTGNKIRYNSKRRHWRRTKLGL</sequence>
<feature type="non-terminal residue" evidence="5">
    <location>
        <position position="1"/>
    </location>
</feature>
<dbReference type="InterPro" id="IPR023626">
    <property type="entry name" value="Ribosomal_eL39_dom_sf"/>
</dbReference>
<dbReference type="GO" id="GO:0006412">
    <property type="term" value="P:translation"/>
    <property type="evidence" value="ECO:0007669"/>
    <property type="project" value="InterPro"/>
</dbReference>
<dbReference type="GeneID" id="102976638"/>